<keyword evidence="2" id="KW-1185">Reference proteome</keyword>
<protein>
    <submittedName>
        <fullName evidence="1">Uncharacterized protein</fullName>
    </submittedName>
</protein>
<evidence type="ECO:0000313" key="2">
    <source>
        <dbReference type="Proteomes" id="UP000298416"/>
    </source>
</evidence>
<gene>
    <name evidence="1" type="ORF">SASPL_118067</name>
</gene>
<reference evidence="1" key="2">
    <citation type="submission" date="2020-08" db="EMBL/GenBank/DDBJ databases">
        <title>Plant Genome Project.</title>
        <authorList>
            <person name="Zhang R.-G."/>
        </authorList>
    </citation>
    <scope>NUCLEOTIDE SEQUENCE</scope>
    <source>
        <strain evidence="1">Huo1</strain>
        <tissue evidence="1">Leaf</tissue>
    </source>
</reference>
<evidence type="ECO:0000313" key="1">
    <source>
        <dbReference type="EMBL" id="KAG6421511.1"/>
    </source>
</evidence>
<proteinExistence type="predicted"/>
<name>A0A8X8ZYS9_SALSN</name>
<dbReference type="AlphaFoldDB" id="A0A8X8ZYS9"/>
<accession>A0A8X8ZYS9</accession>
<dbReference type="EMBL" id="PNBA02000006">
    <property type="protein sequence ID" value="KAG6421511.1"/>
    <property type="molecule type" value="Genomic_DNA"/>
</dbReference>
<reference evidence="1" key="1">
    <citation type="submission" date="2018-01" db="EMBL/GenBank/DDBJ databases">
        <authorList>
            <person name="Mao J.F."/>
        </authorList>
    </citation>
    <scope>NUCLEOTIDE SEQUENCE</scope>
    <source>
        <strain evidence="1">Huo1</strain>
        <tissue evidence="1">Leaf</tissue>
    </source>
</reference>
<organism evidence="1">
    <name type="scientific">Salvia splendens</name>
    <name type="common">Scarlet sage</name>
    <dbReference type="NCBI Taxonomy" id="180675"/>
    <lineage>
        <taxon>Eukaryota</taxon>
        <taxon>Viridiplantae</taxon>
        <taxon>Streptophyta</taxon>
        <taxon>Embryophyta</taxon>
        <taxon>Tracheophyta</taxon>
        <taxon>Spermatophyta</taxon>
        <taxon>Magnoliopsida</taxon>
        <taxon>eudicotyledons</taxon>
        <taxon>Gunneridae</taxon>
        <taxon>Pentapetalae</taxon>
        <taxon>asterids</taxon>
        <taxon>lamiids</taxon>
        <taxon>Lamiales</taxon>
        <taxon>Lamiaceae</taxon>
        <taxon>Nepetoideae</taxon>
        <taxon>Mentheae</taxon>
        <taxon>Salviinae</taxon>
        <taxon>Salvia</taxon>
        <taxon>Salvia subgen. Calosphace</taxon>
        <taxon>core Calosphace</taxon>
    </lineage>
</organism>
<comment type="caution">
    <text evidence="1">The sequence shown here is derived from an EMBL/GenBank/DDBJ whole genome shotgun (WGS) entry which is preliminary data.</text>
</comment>
<sequence>MGRNTWELFAENLPIPKSPGIFYEKKRNLIYVGGSKWSFSDVRYAKVKVVQGKGGGYISTVLLSGVLKIGEYENLYM</sequence>
<dbReference type="Proteomes" id="UP000298416">
    <property type="component" value="Unassembled WGS sequence"/>
</dbReference>